<dbReference type="EMBL" id="CH480815">
    <property type="protein sequence ID" value="EDW41205.1"/>
    <property type="molecule type" value="Genomic_DNA"/>
</dbReference>
<dbReference type="PANTHER" id="PTHR19302">
    <property type="entry name" value="GAMMA TUBULIN COMPLEX PROTEIN"/>
    <property type="match status" value="1"/>
</dbReference>
<reference evidence="10 11" key="1">
    <citation type="journal article" date="2007" name="Nature">
        <title>Evolution of genes and genomes on the Drosophila phylogeny.</title>
        <authorList>
            <consortium name="Drosophila 12 Genomes Consortium"/>
            <person name="Clark A.G."/>
            <person name="Eisen M.B."/>
            <person name="Smith D.R."/>
            <person name="Bergman C.M."/>
            <person name="Oliver B."/>
            <person name="Markow T.A."/>
            <person name="Kaufman T.C."/>
            <person name="Kellis M."/>
            <person name="Gelbart W."/>
            <person name="Iyer V.N."/>
            <person name="Pollard D.A."/>
            <person name="Sackton T.B."/>
            <person name="Larracuente A.M."/>
            <person name="Singh N.D."/>
            <person name="Abad J.P."/>
            <person name="Abt D.N."/>
            <person name="Adryan B."/>
            <person name="Aguade M."/>
            <person name="Akashi H."/>
            <person name="Anderson W.W."/>
            <person name="Aquadro C.F."/>
            <person name="Ardell D.H."/>
            <person name="Arguello R."/>
            <person name="Artieri C.G."/>
            <person name="Barbash D.A."/>
            <person name="Barker D."/>
            <person name="Barsanti P."/>
            <person name="Batterham P."/>
            <person name="Batzoglou S."/>
            <person name="Begun D."/>
            <person name="Bhutkar A."/>
            <person name="Blanco E."/>
            <person name="Bosak S.A."/>
            <person name="Bradley R.K."/>
            <person name="Brand A.D."/>
            <person name="Brent M.R."/>
            <person name="Brooks A.N."/>
            <person name="Brown R.H."/>
            <person name="Butlin R.K."/>
            <person name="Caggese C."/>
            <person name="Calvi B.R."/>
            <person name="Bernardo de Carvalho A."/>
            <person name="Caspi A."/>
            <person name="Castrezana S."/>
            <person name="Celniker S.E."/>
            <person name="Chang J.L."/>
            <person name="Chapple C."/>
            <person name="Chatterji S."/>
            <person name="Chinwalla A."/>
            <person name="Civetta A."/>
            <person name="Clifton S.W."/>
            <person name="Comeron J.M."/>
            <person name="Costello J.C."/>
            <person name="Coyne J.A."/>
            <person name="Daub J."/>
            <person name="David R.G."/>
            <person name="Delcher A.L."/>
            <person name="Delehaunty K."/>
            <person name="Do C.B."/>
            <person name="Ebling H."/>
            <person name="Edwards K."/>
            <person name="Eickbush T."/>
            <person name="Evans J.D."/>
            <person name="Filipski A."/>
            <person name="Findeiss S."/>
            <person name="Freyhult E."/>
            <person name="Fulton L."/>
            <person name="Fulton R."/>
            <person name="Garcia A.C."/>
            <person name="Gardiner A."/>
            <person name="Garfield D.A."/>
            <person name="Garvin B.E."/>
            <person name="Gibson G."/>
            <person name="Gilbert D."/>
            <person name="Gnerre S."/>
            <person name="Godfrey J."/>
            <person name="Good R."/>
            <person name="Gotea V."/>
            <person name="Gravely B."/>
            <person name="Greenberg A.J."/>
            <person name="Griffiths-Jones S."/>
            <person name="Gross S."/>
            <person name="Guigo R."/>
            <person name="Gustafson E.A."/>
            <person name="Haerty W."/>
            <person name="Hahn M.W."/>
            <person name="Halligan D.L."/>
            <person name="Halpern A.L."/>
            <person name="Halter G.M."/>
            <person name="Han M.V."/>
            <person name="Heger A."/>
            <person name="Hillier L."/>
            <person name="Hinrichs A.S."/>
            <person name="Holmes I."/>
            <person name="Hoskins R.A."/>
            <person name="Hubisz M.J."/>
            <person name="Hultmark D."/>
            <person name="Huntley M.A."/>
            <person name="Jaffe D.B."/>
            <person name="Jagadeeshan S."/>
            <person name="Jeck W.R."/>
            <person name="Johnson J."/>
            <person name="Jones C.D."/>
            <person name="Jordan W.C."/>
            <person name="Karpen G.H."/>
            <person name="Kataoka E."/>
            <person name="Keightley P.D."/>
            <person name="Kheradpour P."/>
            <person name="Kirkness E.F."/>
            <person name="Koerich L.B."/>
            <person name="Kristiansen K."/>
            <person name="Kudrna D."/>
            <person name="Kulathinal R.J."/>
            <person name="Kumar S."/>
            <person name="Kwok R."/>
            <person name="Lander E."/>
            <person name="Langley C.H."/>
            <person name="Lapoint R."/>
            <person name="Lazzaro B.P."/>
            <person name="Lee S.J."/>
            <person name="Levesque L."/>
            <person name="Li R."/>
            <person name="Lin C.F."/>
            <person name="Lin M.F."/>
            <person name="Lindblad-Toh K."/>
            <person name="Llopart A."/>
            <person name="Long M."/>
            <person name="Low L."/>
            <person name="Lozovsky E."/>
            <person name="Lu J."/>
            <person name="Luo M."/>
            <person name="Machado C.A."/>
            <person name="Makalowski W."/>
            <person name="Marzo M."/>
            <person name="Matsuda M."/>
            <person name="Matzkin L."/>
            <person name="McAllister B."/>
            <person name="McBride C.S."/>
            <person name="McKernan B."/>
            <person name="McKernan K."/>
            <person name="Mendez-Lago M."/>
            <person name="Minx P."/>
            <person name="Mollenhauer M.U."/>
            <person name="Montooth K."/>
            <person name="Mount S.M."/>
            <person name="Mu X."/>
            <person name="Myers E."/>
            <person name="Negre B."/>
            <person name="Newfeld S."/>
            <person name="Nielsen R."/>
            <person name="Noor M.A."/>
            <person name="O'Grady P."/>
            <person name="Pachter L."/>
            <person name="Papaceit M."/>
            <person name="Parisi M.J."/>
            <person name="Parisi M."/>
            <person name="Parts L."/>
            <person name="Pedersen J.S."/>
            <person name="Pesole G."/>
            <person name="Phillippy A.M."/>
            <person name="Ponting C.P."/>
            <person name="Pop M."/>
            <person name="Porcelli D."/>
            <person name="Powell J.R."/>
            <person name="Prohaska S."/>
            <person name="Pruitt K."/>
            <person name="Puig M."/>
            <person name="Quesneville H."/>
            <person name="Ram K.R."/>
            <person name="Rand D."/>
            <person name="Rasmussen M.D."/>
            <person name="Reed L.K."/>
            <person name="Reenan R."/>
            <person name="Reily A."/>
            <person name="Remington K.A."/>
            <person name="Rieger T.T."/>
            <person name="Ritchie M.G."/>
            <person name="Robin C."/>
            <person name="Rogers Y.H."/>
            <person name="Rohde C."/>
            <person name="Rozas J."/>
            <person name="Rubenfield M.J."/>
            <person name="Ruiz A."/>
            <person name="Russo S."/>
            <person name="Salzberg S.L."/>
            <person name="Sanchez-Gracia A."/>
            <person name="Saranga D.J."/>
            <person name="Sato H."/>
            <person name="Schaeffer S.W."/>
            <person name="Schatz M.C."/>
            <person name="Schlenke T."/>
            <person name="Schwartz R."/>
            <person name="Segarra C."/>
            <person name="Singh R.S."/>
            <person name="Sirot L."/>
            <person name="Sirota M."/>
            <person name="Sisneros N.B."/>
            <person name="Smith C.D."/>
            <person name="Smith T.F."/>
            <person name="Spieth J."/>
            <person name="Stage D.E."/>
            <person name="Stark A."/>
            <person name="Stephan W."/>
            <person name="Strausberg R.L."/>
            <person name="Strempel S."/>
            <person name="Sturgill D."/>
            <person name="Sutton G."/>
            <person name="Sutton G.G."/>
            <person name="Tao W."/>
            <person name="Teichmann S."/>
            <person name="Tobari Y.N."/>
            <person name="Tomimura Y."/>
            <person name="Tsolas J.M."/>
            <person name="Valente V.L."/>
            <person name="Venter E."/>
            <person name="Venter J.C."/>
            <person name="Vicario S."/>
            <person name="Vieira F.G."/>
            <person name="Vilella A.J."/>
            <person name="Villasante A."/>
            <person name="Walenz B."/>
            <person name="Wang J."/>
            <person name="Wasserman M."/>
            <person name="Watts T."/>
            <person name="Wilson D."/>
            <person name="Wilson R.K."/>
            <person name="Wing R.A."/>
            <person name="Wolfner M.F."/>
            <person name="Wong A."/>
            <person name="Wong G.K."/>
            <person name="Wu C.I."/>
            <person name="Wu G."/>
            <person name="Yamamoto D."/>
            <person name="Yang H.P."/>
            <person name="Yang S.P."/>
            <person name="Yorke J.A."/>
            <person name="Yoshida K."/>
            <person name="Zdobnov E."/>
            <person name="Zhang P."/>
            <person name="Zhang Y."/>
            <person name="Zimin A.V."/>
            <person name="Baldwin J."/>
            <person name="Abdouelleil A."/>
            <person name="Abdulkadir J."/>
            <person name="Abebe A."/>
            <person name="Abera B."/>
            <person name="Abreu J."/>
            <person name="Acer S.C."/>
            <person name="Aftuck L."/>
            <person name="Alexander A."/>
            <person name="An P."/>
            <person name="Anderson E."/>
            <person name="Anderson S."/>
            <person name="Arachi H."/>
            <person name="Azer M."/>
            <person name="Bachantsang P."/>
            <person name="Barry A."/>
            <person name="Bayul T."/>
            <person name="Berlin A."/>
            <person name="Bessette D."/>
            <person name="Bloom T."/>
            <person name="Blye J."/>
            <person name="Boguslavskiy L."/>
            <person name="Bonnet C."/>
            <person name="Boukhgalter B."/>
            <person name="Bourzgui I."/>
            <person name="Brown A."/>
            <person name="Cahill P."/>
            <person name="Channer S."/>
            <person name="Cheshatsang Y."/>
            <person name="Chuda L."/>
            <person name="Citroen M."/>
            <person name="Collymore A."/>
            <person name="Cooke P."/>
            <person name="Costello M."/>
            <person name="D'Aco K."/>
            <person name="Daza R."/>
            <person name="De Haan G."/>
            <person name="DeGray S."/>
            <person name="DeMaso C."/>
            <person name="Dhargay N."/>
            <person name="Dooley K."/>
            <person name="Dooley E."/>
            <person name="Doricent M."/>
            <person name="Dorje P."/>
            <person name="Dorjee K."/>
            <person name="Dupes A."/>
            <person name="Elong R."/>
            <person name="Falk J."/>
            <person name="Farina A."/>
            <person name="Faro S."/>
            <person name="Ferguson D."/>
            <person name="Fisher S."/>
            <person name="Foley C.D."/>
            <person name="Franke A."/>
            <person name="Friedrich D."/>
            <person name="Gadbois L."/>
            <person name="Gearin G."/>
            <person name="Gearin C.R."/>
            <person name="Giannoukos G."/>
            <person name="Goode T."/>
            <person name="Graham J."/>
            <person name="Grandbois E."/>
            <person name="Grewal S."/>
            <person name="Gyaltsen K."/>
            <person name="Hafez N."/>
            <person name="Hagos B."/>
            <person name="Hall J."/>
            <person name="Henson C."/>
            <person name="Hollinger A."/>
            <person name="Honan T."/>
            <person name="Huard M.D."/>
            <person name="Hughes L."/>
            <person name="Hurhula B."/>
            <person name="Husby M.E."/>
            <person name="Kamat A."/>
            <person name="Kanga B."/>
            <person name="Kashin S."/>
            <person name="Khazanovich D."/>
            <person name="Kisner P."/>
            <person name="Lance K."/>
            <person name="Lara M."/>
            <person name="Lee W."/>
            <person name="Lennon N."/>
            <person name="Letendre F."/>
            <person name="LeVine R."/>
            <person name="Lipovsky A."/>
            <person name="Liu X."/>
            <person name="Liu J."/>
            <person name="Liu S."/>
            <person name="Lokyitsang T."/>
            <person name="Lokyitsang Y."/>
            <person name="Lubonja R."/>
            <person name="Lui A."/>
            <person name="MacDonald P."/>
            <person name="Magnisalis V."/>
            <person name="Maru K."/>
            <person name="Matthews C."/>
            <person name="McCusker W."/>
            <person name="McDonough S."/>
            <person name="Mehta T."/>
            <person name="Meldrim J."/>
            <person name="Meneus L."/>
            <person name="Mihai O."/>
            <person name="Mihalev A."/>
            <person name="Mihova T."/>
            <person name="Mittelman R."/>
            <person name="Mlenga V."/>
            <person name="Montmayeur A."/>
            <person name="Mulrain L."/>
            <person name="Navidi A."/>
            <person name="Naylor J."/>
            <person name="Negash T."/>
            <person name="Nguyen T."/>
            <person name="Nguyen N."/>
            <person name="Nicol R."/>
            <person name="Norbu C."/>
            <person name="Norbu N."/>
            <person name="Novod N."/>
            <person name="O'Neill B."/>
            <person name="Osman S."/>
            <person name="Markiewicz E."/>
            <person name="Oyono O.L."/>
            <person name="Patti C."/>
            <person name="Phunkhang P."/>
            <person name="Pierre F."/>
            <person name="Priest M."/>
            <person name="Raghuraman S."/>
            <person name="Rege F."/>
            <person name="Reyes R."/>
            <person name="Rise C."/>
            <person name="Rogov P."/>
            <person name="Ross K."/>
            <person name="Ryan E."/>
            <person name="Settipalli S."/>
            <person name="Shea T."/>
            <person name="Sherpa N."/>
            <person name="Shi L."/>
            <person name="Shih D."/>
            <person name="Sparrow T."/>
            <person name="Spaulding J."/>
            <person name="Stalker J."/>
            <person name="Stange-Thomann N."/>
            <person name="Stavropoulos S."/>
            <person name="Stone C."/>
            <person name="Strader C."/>
            <person name="Tesfaye S."/>
            <person name="Thomson T."/>
            <person name="Thoulutsang Y."/>
            <person name="Thoulutsang D."/>
            <person name="Topham K."/>
            <person name="Topping I."/>
            <person name="Tsamla T."/>
            <person name="Vassiliev H."/>
            <person name="Vo A."/>
            <person name="Wangchuk T."/>
            <person name="Wangdi T."/>
            <person name="Weiand M."/>
            <person name="Wilkinson J."/>
            <person name="Wilson A."/>
            <person name="Yadav S."/>
            <person name="Young G."/>
            <person name="Yu Q."/>
            <person name="Zembek L."/>
            <person name="Zhong D."/>
            <person name="Zimmer A."/>
            <person name="Zwirko Z."/>
            <person name="Jaffe D.B."/>
            <person name="Alvarez P."/>
            <person name="Brockman W."/>
            <person name="Butler J."/>
            <person name="Chin C."/>
            <person name="Gnerre S."/>
            <person name="Grabherr M."/>
            <person name="Kleber M."/>
            <person name="Mauceli E."/>
            <person name="MacCallum I."/>
        </authorList>
    </citation>
    <scope>NUCLEOTIDE SEQUENCE [LARGE SCALE GENOMIC DNA]</scope>
    <source>
        <strain evidence="11">Rob3c / Tucson 14021-0248.25</strain>
    </source>
</reference>
<keyword evidence="2 5" id="KW-0963">Cytoplasm</keyword>
<name>B4HFH4_DROSE</name>
<dbReference type="GO" id="GO:0090221">
    <property type="term" value="P:mitotic spindle-templated microtubule nucleation"/>
    <property type="evidence" value="ECO:0007669"/>
    <property type="project" value="EnsemblMetazoa"/>
</dbReference>
<dbReference type="Pfam" id="PF17681">
    <property type="entry name" value="GCP_N_terminal"/>
    <property type="match status" value="1"/>
</dbReference>
<dbReference type="GO" id="GO:0051011">
    <property type="term" value="F:microtubule minus-end binding"/>
    <property type="evidence" value="ECO:0007669"/>
    <property type="project" value="TreeGrafter"/>
</dbReference>
<dbReference type="GO" id="GO:0000278">
    <property type="term" value="P:mitotic cell cycle"/>
    <property type="evidence" value="ECO:0007669"/>
    <property type="project" value="EnsemblMetazoa"/>
</dbReference>
<feature type="domain" description="Gamma tubulin complex component protein N-terminal" evidence="9">
    <location>
        <begin position="30"/>
        <end position="190"/>
    </location>
</feature>
<evidence type="ECO:0000313" key="11">
    <source>
        <dbReference type="Proteomes" id="UP000001292"/>
    </source>
</evidence>
<protein>
    <recommendedName>
        <fullName evidence="5">Gamma-tubulin complex component</fullName>
    </recommendedName>
</protein>
<keyword evidence="4 5" id="KW-0206">Cytoskeleton</keyword>
<comment type="subcellular location">
    <subcellularLocation>
        <location evidence="5">Cytoplasm</location>
        <location evidence="5">Cytoskeleton</location>
        <location evidence="5">Microtubule organizing center</location>
    </subcellularLocation>
</comment>
<dbReference type="GO" id="GO:0051321">
    <property type="term" value="P:meiotic cell cycle"/>
    <property type="evidence" value="ECO:0007669"/>
    <property type="project" value="TreeGrafter"/>
</dbReference>
<dbReference type="GO" id="GO:0000931">
    <property type="term" value="C:gamma-tubulin ring complex"/>
    <property type="evidence" value="ECO:0007669"/>
    <property type="project" value="EnsemblMetazoa"/>
</dbReference>
<dbReference type="AlphaFoldDB" id="B4HFH4"/>
<dbReference type="Pfam" id="PF04130">
    <property type="entry name" value="GCP_C_terminal"/>
    <property type="match status" value="1"/>
</dbReference>
<dbReference type="GO" id="GO:0000922">
    <property type="term" value="C:spindle pole"/>
    <property type="evidence" value="ECO:0007669"/>
    <property type="project" value="InterPro"/>
</dbReference>
<accession>B4HFH4</accession>
<dbReference type="GO" id="GO:0031122">
    <property type="term" value="P:cytoplasmic microtubule organization"/>
    <property type="evidence" value="ECO:0007669"/>
    <property type="project" value="TreeGrafter"/>
</dbReference>
<dbReference type="PhylomeDB" id="B4HFH4"/>
<evidence type="ECO:0000256" key="1">
    <source>
        <dbReference type="ARBA" id="ARBA00010337"/>
    </source>
</evidence>
<dbReference type="GO" id="GO:0043015">
    <property type="term" value="F:gamma-tubulin binding"/>
    <property type="evidence" value="ECO:0007669"/>
    <property type="project" value="EnsemblMetazoa"/>
</dbReference>
<dbReference type="InterPro" id="IPR042241">
    <property type="entry name" value="GCP_C_sf"/>
</dbReference>
<evidence type="ECO:0000256" key="6">
    <source>
        <dbReference type="SAM" id="Coils"/>
    </source>
</evidence>
<dbReference type="GO" id="GO:0051225">
    <property type="term" value="P:spindle assembly"/>
    <property type="evidence" value="ECO:0007669"/>
    <property type="project" value="TreeGrafter"/>
</dbReference>
<evidence type="ECO:0000256" key="2">
    <source>
        <dbReference type="ARBA" id="ARBA00022490"/>
    </source>
</evidence>
<dbReference type="Gene3D" id="1.20.120.1900">
    <property type="entry name" value="Gamma-tubulin complex, C-terminal domain"/>
    <property type="match status" value="1"/>
</dbReference>
<dbReference type="InterPro" id="IPR041470">
    <property type="entry name" value="GCP_N"/>
</dbReference>
<gene>
    <name evidence="10" type="primary">Dsec\GM24685</name>
    <name evidence="10" type="ORF">Dsec_GM24685</name>
</gene>
<evidence type="ECO:0000256" key="3">
    <source>
        <dbReference type="ARBA" id="ARBA00022701"/>
    </source>
</evidence>
<keyword evidence="3 5" id="KW-0493">Microtubule</keyword>
<sequence>MRLERPLTRAMRETIMDYLSTTRHFLLSLQADSLFQLLNNSSTAMQLLCQLDRMFENEPRLNLNTGITGSFLLSSIWLAIDTCENKDFLQLLIYFLRCISRNYFIQLQRWIYHGELDEPVNEIFISRSLNTSPSFTNECSKEFFDKSYQVVNEAIPEFLVGCEEQILQCGKYNLILQAYNARHPVFEVLYPDIEVCLTEQQLKNMRRNLADKYAIIYKRFGWCSMQSIFEDRMAAKRVFANLMMKRTQAHLDAWAEKQRELQIKANAQKKLQNDLLNAEQERIQKNHLEKRRQDIVNELAFQRECERMEDKRLEREKQELQKEVVQLAGVLPSSPDRSTVSDLSFASCIEEPDCLAESPSDKDNANTDNSEEEATKQVDATLYVPLEHPGAEGTQNQSNVDRNRKRNEHHDGFVSFNSSEDQHTHRLRSLLNSNTERGRNRLRVMETEFGLGYKNTEMEKKATPCLPLELDKLHVEIPLSVPTPMSTTSDVDFGDPSPRETPEIADTVNNNNVSAISGSLSPELPKPVLAIAKPTSLLPKVDFGMEEEKETEQDRDPLPEACNPFMARRCLQLSVMAPVNAYYVLLRNEVLRIFQEQRIYEHFRKLRNYFFLVDGQFGATLTNEILGRIKAGVGPRSLSQKGILDTMLTNALAACSADETTVSENLTLNCTTIPDTLNFLSVEATSMIKLNCKIDWPLNMVISSETISKYGQIFGYLLKLRHVSFVLDGTYEYLQQMAKLLGPELRTCAHFRHMQMMRHKLSHFMTSFQTHLVAKALLSTWKSFKEELCAANSIEALYKQHVAYLKRVAFLALLNRRSAKVKETIDNILVIILRFCKVIQSQSFIVDQDNYFVHPRFKRLQQEEAEFEKFVQYLIYLGNKAAASGYQEEIGDLICIINFNHYYKVSGNHTGSSMEDKKC</sequence>
<dbReference type="FunFam" id="1.20.120.1900:FF:000026">
    <property type="entry name" value="Gamma-tubulin complex component"/>
    <property type="match status" value="1"/>
</dbReference>
<dbReference type="PANTHER" id="PTHR19302:SF70">
    <property type="entry name" value="GAMMA-TUBULIN COMPLEX COMPONENT 6"/>
    <property type="match status" value="1"/>
</dbReference>
<dbReference type="HOGENOM" id="CLU_005451_0_0_1"/>
<keyword evidence="6" id="KW-0175">Coiled coil</keyword>
<keyword evidence="11" id="KW-1185">Reference proteome</keyword>
<feature type="region of interest" description="Disordered" evidence="7">
    <location>
        <begin position="410"/>
        <end position="434"/>
    </location>
</feature>
<evidence type="ECO:0000256" key="4">
    <source>
        <dbReference type="ARBA" id="ARBA00023212"/>
    </source>
</evidence>
<feature type="coiled-coil region" evidence="6">
    <location>
        <begin position="261"/>
        <end position="330"/>
    </location>
</feature>
<evidence type="ECO:0000256" key="7">
    <source>
        <dbReference type="SAM" id="MobiDB-lite"/>
    </source>
</evidence>
<feature type="region of interest" description="Disordered" evidence="7">
    <location>
        <begin position="352"/>
        <end position="377"/>
    </location>
</feature>
<proteinExistence type="inferred from homology"/>
<dbReference type="InterPro" id="IPR007259">
    <property type="entry name" value="GCP"/>
</dbReference>
<dbReference type="GO" id="GO:0005813">
    <property type="term" value="C:centrosome"/>
    <property type="evidence" value="ECO:0007669"/>
    <property type="project" value="EnsemblMetazoa"/>
</dbReference>
<evidence type="ECO:0000259" key="9">
    <source>
        <dbReference type="Pfam" id="PF17681"/>
    </source>
</evidence>
<comment type="similarity">
    <text evidence="1 5">Belongs to the TUBGCP family.</text>
</comment>
<dbReference type="GO" id="GO:0005874">
    <property type="term" value="C:microtubule"/>
    <property type="evidence" value="ECO:0007669"/>
    <property type="project" value="UniProtKB-KW"/>
</dbReference>
<dbReference type="Proteomes" id="UP000001292">
    <property type="component" value="Unassembled WGS sequence"/>
</dbReference>
<dbReference type="OMA" id="EDQHTHR"/>
<evidence type="ECO:0000259" key="8">
    <source>
        <dbReference type="Pfam" id="PF04130"/>
    </source>
</evidence>
<dbReference type="STRING" id="7238.B4HFH4"/>
<dbReference type="InterPro" id="IPR040457">
    <property type="entry name" value="GCP_C"/>
</dbReference>
<organism evidence="11">
    <name type="scientific">Drosophila sechellia</name>
    <name type="common">Fruit fly</name>
    <dbReference type="NCBI Taxonomy" id="7238"/>
    <lineage>
        <taxon>Eukaryota</taxon>
        <taxon>Metazoa</taxon>
        <taxon>Ecdysozoa</taxon>
        <taxon>Arthropoda</taxon>
        <taxon>Hexapoda</taxon>
        <taxon>Insecta</taxon>
        <taxon>Pterygota</taxon>
        <taxon>Neoptera</taxon>
        <taxon>Endopterygota</taxon>
        <taxon>Diptera</taxon>
        <taxon>Brachycera</taxon>
        <taxon>Muscomorpha</taxon>
        <taxon>Ephydroidea</taxon>
        <taxon>Drosophilidae</taxon>
        <taxon>Drosophila</taxon>
        <taxon>Sophophora</taxon>
    </lineage>
</organism>
<evidence type="ECO:0000313" key="10">
    <source>
        <dbReference type="EMBL" id="EDW41205.1"/>
    </source>
</evidence>
<evidence type="ECO:0000256" key="5">
    <source>
        <dbReference type="RuleBase" id="RU363050"/>
    </source>
</evidence>
<feature type="domain" description="Gamma tubulin complex component C-terminal" evidence="8">
    <location>
        <begin position="601"/>
        <end position="903"/>
    </location>
</feature>